<feature type="region of interest" description="Disordered" evidence="1">
    <location>
        <begin position="58"/>
        <end position="83"/>
    </location>
</feature>
<dbReference type="Proteomes" id="UP000024635">
    <property type="component" value="Unassembled WGS sequence"/>
</dbReference>
<gene>
    <name evidence="2" type="primary">Acey_s0001.g299</name>
    <name evidence="2" type="ORF">Y032_0001g299</name>
</gene>
<protein>
    <submittedName>
        <fullName evidence="2">Uncharacterized protein</fullName>
    </submittedName>
</protein>
<evidence type="ECO:0000313" key="3">
    <source>
        <dbReference type="Proteomes" id="UP000024635"/>
    </source>
</evidence>
<organism evidence="2 3">
    <name type="scientific">Ancylostoma ceylanicum</name>
    <dbReference type="NCBI Taxonomy" id="53326"/>
    <lineage>
        <taxon>Eukaryota</taxon>
        <taxon>Metazoa</taxon>
        <taxon>Ecdysozoa</taxon>
        <taxon>Nematoda</taxon>
        <taxon>Chromadorea</taxon>
        <taxon>Rhabditida</taxon>
        <taxon>Rhabditina</taxon>
        <taxon>Rhabditomorpha</taxon>
        <taxon>Strongyloidea</taxon>
        <taxon>Ancylostomatidae</taxon>
        <taxon>Ancylostomatinae</taxon>
        <taxon>Ancylostoma</taxon>
    </lineage>
</organism>
<evidence type="ECO:0000256" key="1">
    <source>
        <dbReference type="SAM" id="MobiDB-lite"/>
    </source>
</evidence>
<sequence length="83" mass="9917">MQQHNSLSVETWNKPLKIVNLNWQGDRRLTGNEQSVRTKFYSRKCDITTRRRLQCRQFDGEHGQTGRKRRPPTPTQIRRVEPV</sequence>
<evidence type="ECO:0000313" key="2">
    <source>
        <dbReference type="EMBL" id="EYC34192.1"/>
    </source>
</evidence>
<accession>A0A016W4H3</accession>
<keyword evidence="3" id="KW-1185">Reference proteome</keyword>
<dbReference type="AlphaFoldDB" id="A0A016W4H3"/>
<comment type="caution">
    <text evidence="2">The sequence shown here is derived from an EMBL/GenBank/DDBJ whole genome shotgun (WGS) entry which is preliminary data.</text>
</comment>
<dbReference type="EMBL" id="JARK01001337">
    <property type="protein sequence ID" value="EYC34192.1"/>
    <property type="molecule type" value="Genomic_DNA"/>
</dbReference>
<name>A0A016W4H3_9BILA</name>
<proteinExistence type="predicted"/>
<reference evidence="3" key="1">
    <citation type="journal article" date="2015" name="Nat. Genet.">
        <title>The genome and transcriptome of the zoonotic hookworm Ancylostoma ceylanicum identify infection-specific gene families.</title>
        <authorList>
            <person name="Schwarz E.M."/>
            <person name="Hu Y."/>
            <person name="Antoshechkin I."/>
            <person name="Miller M.M."/>
            <person name="Sternberg P.W."/>
            <person name="Aroian R.V."/>
        </authorList>
    </citation>
    <scope>NUCLEOTIDE SEQUENCE</scope>
    <source>
        <strain evidence="3">HY135</strain>
    </source>
</reference>